<comment type="caution">
    <text evidence="1">The sequence shown here is derived from an EMBL/GenBank/DDBJ whole genome shotgun (WGS) entry which is preliminary data.</text>
</comment>
<accession>A0ACB9YYV8</accession>
<dbReference type="Proteomes" id="UP001497700">
    <property type="component" value="Unassembled WGS sequence"/>
</dbReference>
<reference evidence="1 2" key="1">
    <citation type="journal article" date="2022" name="New Phytol.">
        <title>Ecological generalism drives hyperdiversity of secondary metabolite gene clusters in xylarialean endophytes.</title>
        <authorList>
            <person name="Franco M.E.E."/>
            <person name="Wisecaver J.H."/>
            <person name="Arnold A.E."/>
            <person name="Ju Y.M."/>
            <person name="Slot J.C."/>
            <person name="Ahrendt S."/>
            <person name="Moore L.P."/>
            <person name="Eastman K.E."/>
            <person name="Scott K."/>
            <person name="Konkel Z."/>
            <person name="Mondo S.J."/>
            <person name="Kuo A."/>
            <person name="Hayes R.D."/>
            <person name="Haridas S."/>
            <person name="Andreopoulos B."/>
            <person name="Riley R."/>
            <person name="LaButti K."/>
            <person name="Pangilinan J."/>
            <person name="Lipzen A."/>
            <person name="Amirebrahimi M."/>
            <person name="Yan J."/>
            <person name="Adam C."/>
            <person name="Keymanesh K."/>
            <person name="Ng V."/>
            <person name="Louie K."/>
            <person name="Northen T."/>
            <person name="Drula E."/>
            <person name="Henrissat B."/>
            <person name="Hsieh H.M."/>
            <person name="Youens-Clark K."/>
            <person name="Lutzoni F."/>
            <person name="Miadlikowska J."/>
            <person name="Eastwood D.C."/>
            <person name="Hamelin R.C."/>
            <person name="Grigoriev I.V."/>
            <person name="U'Ren J.M."/>
        </authorList>
    </citation>
    <scope>NUCLEOTIDE SEQUENCE [LARGE SCALE GENOMIC DNA]</scope>
    <source>
        <strain evidence="1 2">CBS 119005</strain>
    </source>
</reference>
<sequence>MRLATLNAFLVLSGALARADASAGICPSSPLQVVNQICVNPEYVRVTSQKSPGDAITLESSWKGPEHCVNDTCIFFNERVGDGIVILTTERNAAIASNFPSTDRPKENVLPFHVAEVPGKGIGIVADRKIPKGETILIRTPTMMVQTAPHVGLELGTRDLLYDLAVQKLPSKGHELFMGQMGKDVYDKIETNCFQLYIDGANESGSHLGCYPEISRFNHDCRPNVNYRINNMTHTTVAARDIAPGEELSISYIELMLPREERRSRLRRWGFECACPHCSVSDAQAAESDARLRTIEELEGALENFNETVVAADTGARVADLYETEGLHAYLGRAYTRAALNFALFGEAERAREYARAAVAALERESGSDSADVRAMRVLAEDPRKHWTWGKRRKGKPGKGQ</sequence>
<organism evidence="1 2">
    <name type="scientific">Hypoxylon rubiginosum</name>
    <dbReference type="NCBI Taxonomy" id="110542"/>
    <lineage>
        <taxon>Eukaryota</taxon>
        <taxon>Fungi</taxon>
        <taxon>Dikarya</taxon>
        <taxon>Ascomycota</taxon>
        <taxon>Pezizomycotina</taxon>
        <taxon>Sordariomycetes</taxon>
        <taxon>Xylariomycetidae</taxon>
        <taxon>Xylariales</taxon>
        <taxon>Hypoxylaceae</taxon>
        <taxon>Hypoxylon</taxon>
    </lineage>
</organism>
<gene>
    <name evidence="1" type="ORF">F4820DRAFT_424996</name>
</gene>
<proteinExistence type="predicted"/>
<keyword evidence="2" id="KW-1185">Reference proteome</keyword>
<evidence type="ECO:0000313" key="1">
    <source>
        <dbReference type="EMBL" id="KAI4864090.1"/>
    </source>
</evidence>
<evidence type="ECO:0000313" key="2">
    <source>
        <dbReference type="Proteomes" id="UP001497700"/>
    </source>
</evidence>
<dbReference type="EMBL" id="MU393492">
    <property type="protein sequence ID" value="KAI4864090.1"/>
    <property type="molecule type" value="Genomic_DNA"/>
</dbReference>
<name>A0ACB9YYV8_9PEZI</name>
<protein>
    <submittedName>
        <fullName evidence="1">SET domain-containing protein</fullName>
    </submittedName>
</protein>